<dbReference type="AlphaFoldDB" id="A0A7J6I556"/>
<dbReference type="GO" id="GO:0003676">
    <property type="term" value="F:nucleic acid binding"/>
    <property type="evidence" value="ECO:0007669"/>
    <property type="project" value="InterPro"/>
</dbReference>
<reference evidence="3 4" key="1">
    <citation type="journal article" date="2020" name="bioRxiv">
        <title>Sequence and annotation of 42 cannabis genomes reveals extensive copy number variation in cannabinoid synthesis and pathogen resistance genes.</title>
        <authorList>
            <person name="Mckernan K.J."/>
            <person name="Helbert Y."/>
            <person name="Kane L.T."/>
            <person name="Ebling H."/>
            <person name="Zhang L."/>
            <person name="Liu B."/>
            <person name="Eaton Z."/>
            <person name="Mclaughlin S."/>
            <person name="Kingan S."/>
            <person name="Baybayan P."/>
            <person name="Concepcion G."/>
            <person name="Jordan M."/>
            <person name="Riva A."/>
            <person name="Barbazuk W."/>
            <person name="Harkins T."/>
        </authorList>
    </citation>
    <scope>NUCLEOTIDE SEQUENCE [LARGE SCALE GENOMIC DNA]</scope>
    <source>
        <strain evidence="4">cv. Jamaican Lion 4</strain>
        <tissue evidence="3">Leaf</tissue>
    </source>
</reference>
<accession>A0A7J6I556</accession>
<gene>
    <name evidence="3" type="ORF">G4B88_017671</name>
</gene>
<name>A0A7J6I556_CANSA</name>
<comment type="caution">
    <text evidence="3">The sequence shown here is derived from an EMBL/GenBank/DDBJ whole genome shotgun (WGS) entry which is preliminary data.</text>
</comment>
<feature type="region of interest" description="Disordered" evidence="1">
    <location>
        <begin position="108"/>
        <end position="128"/>
    </location>
</feature>
<evidence type="ECO:0000313" key="3">
    <source>
        <dbReference type="EMBL" id="KAF4402159.1"/>
    </source>
</evidence>
<proteinExistence type="predicted"/>
<keyword evidence="4" id="KW-1185">Reference proteome</keyword>
<dbReference type="SUPFAM" id="SSF57756">
    <property type="entry name" value="Retrovirus zinc finger-like domains"/>
    <property type="match status" value="1"/>
</dbReference>
<dbReference type="Pfam" id="PF14392">
    <property type="entry name" value="zf-CCHC_4"/>
    <property type="match status" value="1"/>
</dbReference>
<feature type="domain" description="Zinc knuckle CX2CX4HX4C" evidence="2">
    <location>
        <begin position="2"/>
        <end position="38"/>
    </location>
</feature>
<evidence type="ECO:0000259" key="2">
    <source>
        <dbReference type="Pfam" id="PF14392"/>
    </source>
</evidence>
<organism evidence="3 4">
    <name type="scientific">Cannabis sativa</name>
    <name type="common">Hemp</name>
    <name type="synonym">Marijuana</name>
    <dbReference type="NCBI Taxonomy" id="3483"/>
    <lineage>
        <taxon>Eukaryota</taxon>
        <taxon>Viridiplantae</taxon>
        <taxon>Streptophyta</taxon>
        <taxon>Embryophyta</taxon>
        <taxon>Tracheophyta</taxon>
        <taxon>Spermatophyta</taxon>
        <taxon>Magnoliopsida</taxon>
        <taxon>eudicotyledons</taxon>
        <taxon>Gunneridae</taxon>
        <taxon>Pentapetalae</taxon>
        <taxon>rosids</taxon>
        <taxon>fabids</taxon>
        <taxon>Rosales</taxon>
        <taxon>Cannabaceae</taxon>
        <taxon>Cannabis</taxon>
    </lineage>
</organism>
<dbReference type="InterPro" id="IPR025836">
    <property type="entry name" value="Zn_knuckle_CX2CX4HX4C"/>
</dbReference>
<dbReference type="GO" id="GO:0008270">
    <property type="term" value="F:zinc ion binding"/>
    <property type="evidence" value="ECO:0007669"/>
    <property type="project" value="InterPro"/>
</dbReference>
<evidence type="ECO:0000256" key="1">
    <source>
        <dbReference type="SAM" id="MobiDB-lite"/>
    </source>
</evidence>
<dbReference type="InterPro" id="IPR036875">
    <property type="entry name" value="Znf_CCHC_sf"/>
</dbReference>
<dbReference type="EMBL" id="JAATIQ010000009">
    <property type="protein sequence ID" value="KAF4402159.1"/>
    <property type="molecule type" value="Genomic_DNA"/>
</dbReference>
<protein>
    <recommendedName>
        <fullName evidence="2">Zinc knuckle CX2CX4HX4C domain-containing protein</fullName>
    </recommendedName>
</protein>
<evidence type="ECO:0000313" key="4">
    <source>
        <dbReference type="Proteomes" id="UP000583929"/>
    </source>
</evidence>
<sequence>MKLKHGTGKNKQKDSNYEFVPTFCFICGLIGHSDRFCPRRFEPQFDPTVKPYGEWMKAITKKKNYLIGAQWLRSNNEDEGGVATGGGRHRNHVEDLAINSPTRVRFAGDNSGTNTGGNQGLIPRENQGIDTIDNYGNKDSDQMNMESQNDDALVIVDNKRRRTGLCTFNILIDMDNIDLRSAK</sequence>
<dbReference type="Proteomes" id="UP000583929">
    <property type="component" value="Unassembled WGS sequence"/>
</dbReference>